<sequence>MVSQLAIVSIVLLTGVCAVPYRQYPYPNQYPYPQQYPHQYPQQQHHHHQPQQTAYGGQPRPQPNYPANYQGGSGYSGYNQKPVYNGNQAPYKPNGGNGGNGYQNNGGQGGYQPYTQAPYDC</sequence>
<dbReference type="AlphaFoldDB" id="A0A811KSU9"/>
<feature type="signal peptide" evidence="2">
    <location>
        <begin position="1"/>
        <end position="18"/>
    </location>
</feature>
<accession>A0A811KSU9</accession>
<feature type="compositionally biased region" description="Low complexity" evidence="1">
    <location>
        <begin position="28"/>
        <end position="43"/>
    </location>
</feature>
<dbReference type="EMBL" id="CAJFCW020000004">
    <property type="protein sequence ID" value="CAG9110355.1"/>
    <property type="molecule type" value="Genomic_DNA"/>
</dbReference>
<name>A0A811KSU9_9BILA</name>
<feature type="compositionally biased region" description="Gly residues" evidence="1">
    <location>
        <begin position="95"/>
        <end position="110"/>
    </location>
</feature>
<reference evidence="3" key="1">
    <citation type="submission" date="2020-09" db="EMBL/GenBank/DDBJ databases">
        <authorList>
            <person name="Kikuchi T."/>
        </authorList>
    </citation>
    <scope>NUCLEOTIDE SEQUENCE</scope>
    <source>
        <strain evidence="3">SH1</strain>
    </source>
</reference>
<dbReference type="Proteomes" id="UP000614601">
    <property type="component" value="Unassembled WGS sequence"/>
</dbReference>
<keyword evidence="4" id="KW-1185">Reference proteome</keyword>
<evidence type="ECO:0000313" key="4">
    <source>
        <dbReference type="Proteomes" id="UP000614601"/>
    </source>
</evidence>
<protein>
    <submittedName>
        <fullName evidence="3">Uncharacterized protein</fullName>
    </submittedName>
</protein>
<evidence type="ECO:0000313" key="3">
    <source>
        <dbReference type="EMBL" id="CAD5218405.1"/>
    </source>
</evidence>
<feature type="region of interest" description="Disordered" evidence="1">
    <location>
        <begin position="28"/>
        <end position="121"/>
    </location>
</feature>
<gene>
    <name evidence="3" type="ORF">BOKJ2_LOCUS7615</name>
</gene>
<organism evidence="3 4">
    <name type="scientific">Bursaphelenchus okinawaensis</name>
    <dbReference type="NCBI Taxonomy" id="465554"/>
    <lineage>
        <taxon>Eukaryota</taxon>
        <taxon>Metazoa</taxon>
        <taxon>Ecdysozoa</taxon>
        <taxon>Nematoda</taxon>
        <taxon>Chromadorea</taxon>
        <taxon>Rhabditida</taxon>
        <taxon>Tylenchina</taxon>
        <taxon>Tylenchomorpha</taxon>
        <taxon>Aphelenchoidea</taxon>
        <taxon>Aphelenchoididae</taxon>
        <taxon>Bursaphelenchus</taxon>
    </lineage>
</organism>
<proteinExistence type="predicted"/>
<dbReference type="Proteomes" id="UP000783686">
    <property type="component" value="Unassembled WGS sequence"/>
</dbReference>
<evidence type="ECO:0000256" key="2">
    <source>
        <dbReference type="SAM" id="SignalP"/>
    </source>
</evidence>
<comment type="caution">
    <text evidence="3">The sequence shown here is derived from an EMBL/GenBank/DDBJ whole genome shotgun (WGS) entry which is preliminary data.</text>
</comment>
<feature type="chain" id="PRO_5036408399" evidence="2">
    <location>
        <begin position="19"/>
        <end position="121"/>
    </location>
</feature>
<dbReference type="EMBL" id="CAJFDH010000004">
    <property type="protein sequence ID" value="CAD5218405.1"/>
    <property type="molecule type" value="Genomic_DNA"/>
</dbReference>
<keyword evidence="2" id="KW-0732">Signal</keyword>
<evidence type="ECO:0000256" key="1">
    <source>
        <dbReference type="SAM" id="MobiDB-lite"/>
    </source>
</evidence>